<dbReference type="STRING" id="1093900.A0A507B2Q4"/>
<dbReference type="SUPFAM" id="SSF57701">
    <property type="entry name" value="Zn2/Cys6 DNA-binding domain"/>
    <property type="match status" value="1"/>
</dbReference>
<protein>
    <recommendedName>
        <fullName evidence="7">Zn(2)-C6 fungal-type domain-containing protein</fullName>
    </recommendedName>
</protein>
<keyword evidence="2" id="KW-0862">Zinc</keyword>
<keyword evidence="3" id="KW-0805">Transcription regulation</keyword>
<dbReference type="CDD" id="cd00067">
    <property type="entry name" value="GAL4"/>
    <property type="match status" value="1"/>
</dbReference>
<dbReference type="Gene3D" id="4.10.240.10">
    <property type="entry name" value="Zn(2)-C6 fungal-type DNA-binding domain"/>
    <property type="match status" value="1"/>
</dbReference>
<keyword evidence="9" id="KW-1185">Reference proteome</keyword>
<dbReference type="OrthoDB" id="5213892at2759"/>
<comment type="caution">
    <text evidence="8">The sequence shown here is derived from an EMBL/GenBank/DDBJ whole genome shotgun (WGS) entry which is preliminary data.</text>
</comment>
<dbReference type="InParanoid" id="A0A507B2Q4"/>
<dbReference type="GO" id="GO:0045944">
    <property type="term" value="P:positive regulation of transcription by RNA polymerase II"/>
    <property type="evidence" value="ECO:0007669"/>
    <property type="project" value="TreeGrafter"/>
</dbReference>
<feature type="domain" description="Zn(2)-C6 fungal-type" evidence="7">
    <location>
        <begin position="9"/>
        <end position="37"/>
    </location>
</feature>
<dbReference type="AlphaFoldDB" id="A0A507B2Q4"/>
<dbReference type="GO" id="GO:0000981">
    <property type="term" value="F:DNA-binding transcription factor activity, RNA polymerase II-specific"/>
    <property type="evidence" value="ECO:0007669"/>
    <property type="project" value="InterPro"/>
</dbReference>
<dbReference type="InterPro" id="IPR036864">
    <property type="entry name" value="Zn2-C6_fun-type_DNA-bd_sf"/>
</dbReference>
<dbReference type="Pfam" id="PF11951">
    <property type="entry name" value="Fungal_trans_2"/>
    <property type="match status" value="1"/>
</dbReference>
<dbReference type="GeneID" id="41968616"/>
<organism evidence="8 9">
    <name type="scientific">Thyridium curvatum</name>
    <dbReference type="NCBI Taxonomy" id="1093900"/>
    <lineage>
        <taxon>Eukaryota</taxon>
        <taxon>Fungi</taxon>
        <taxon>Dikarya</taxon>
        <taxon>Ascomycota</taxon>
        <taxon>Pezizomycotina</taxon>
        <taxon>Sordariomycetes</taxon>
        <taxon>Sordariomycetidae</taxon>
        <taxon>Thyridiales</taxon>
        <taxon>Thyridiaceae</taxon>
        <taxon>Thyridium</taxon>
    </lineage>
</organism>
<evidence type="ECO:0000256" key="6">
    <source>
        <dbReference type="ARBA" id="ARBA00023242"/>
    </source>
</evidence>
<dbReference type="SMART" id="SM00066">
    <property type="entry name" value="GAL4"/>
    <property type="match status" value="1"/>
</dbReference>
<comment type="subcellular location">
    <subcellularLocation>
        <location evidence="1">Nucleus</location>
    </subcellularLocation>
</comment>
<evidence type="ECO:0000256" key="5">
    <source>
        <dbReference type="ARBA" id="ARBA00023163"/>
    </source>
</evidence>
<reference evidence="8 9" key="1">
    <citation type="submission" date="2019-06" db="EMBL/GenBank/DDBJ databases">
        <title>Draft genome sequence of the filamentous fungus Phialemoniopsis curvata isolated from diesel fuel.</title>
        <authorList>
            <person name="Varaljay V.A."/>
            <person name="Lyon W.J."/>
            <person name="Crouch A.L."/>
            <person name="Drake C.E."/>
            <person name="Hollomon J.M."/>
            <person name="Nadeau L.J."/>
            <person name="Nunn H.S."/>
            <person name="Stevenson B.S."/>
            <person name="Bojanowski C.L."/>
            <person name="Crookes-Goodson W.J."/>
        </authorList>
    </citation>
    <scope>NUCLEOTIDE SEQUENCE [LARGE SCALE GENOMIC DNA]</scope>
    <source>
        <strain evidence="8 9">D216</strain>
    </source>
</reference>
<dbReference type="Pfam" id="PF00172">
    <property type="entry name" value="Zn_clus"/>
    <property type="match status" value="1"/>
</dbReference>
<dbReference type="InterPro" id="IPR001138">
    <property type="entry name" value="Zn2Cys6_DnaBD"/>
</dbReference>
<keyword evidence="6" id="KW-0539">Nucleus</keyword>
<proteinExistence type="predicted"/>
<dbReference type="RefSeq" id="XP_030993062.1">
    <property type="nucleotide sequence ID" value="XM_031134492.1"/>
</dbReference>
<evidence type="ECO:0000259" key="7">
    <source>
        <dbReference type="PROSITE" id="PS50048"/>
    </source>
</evidence>
<dbReference type="GO" id="GO:0000976">
    <property type="term" value="F:transcription cis-regulatory region binding"/>
    <property type="evidence" value="ECO:0007669"/>
    <property type="project" value="TreeGrafter"/>
</dbReference>
<evidence type="ECO:0000313" key="8">
    <source>
        <dbReference type="EMBL" id="TPX11351.1"/>
    </source>
</evidence>
<evidence type="ECO:0000313" key="9">
    <source>
        <dbReference type="Proteomes" id="UP000319257"/>
    </source>
</evidence>
<dbReference type="InterPro" id="IPR021858">
    <property type="entry name" value="Fun_TF"/>
</dbReference>
<dbReference type="GO" id="GO:0005634">
    <property type="term" value="C:nucleus"/>
    <property type="evidence" value="ECO:0007669"/>
    <property type="project" value="UniProtKB-SubCell"/>
</dbReference>
<evidence type="ECO:0000256" key="2">
    <source>
        <dbReference type="ARBA" id="ARBA00022833"/>
    </source>
</evidence>
<dbReference type="EMBL" id="SKBQ01000004">
    <property type="protein sequence ID" value="TPX11351.1"/>
    <property type="molecule type" value="Genomic_DNA"/>
</dbReference>
<evidence type="ECO:0000256" key="3">
    <source>
        <dbReference type="ARBA" id="ARBA00023015"/>
    </source>
</evidence>
<keyword evidence="4" id="KW-0238">DNA-binding</keyword>
<dbReference type="GO" id="GO:0008270">
    <property type="term" value="F:zinc ion binding"/>
    <property type="evidence" value="ECO:0007669"/>
    <property type="project" value="InterPro"/>
</dbReference>
<dbReference type="Proteomes" id="UP000319257">
    <property type="component" value="Unassembled WGS sequence"/>
</dbReference>
<dbReference type="PROSITE" id="PS50048">
    <property type="entry name" value="ZN2_CY6_FUNGAL_2"/>
    <property type="match status" value="1"/>
</dbReference>
<sequence length="535" mass="59673">MSGARTKTGCWTCRLRRKKCDEGLPACSSCISRDLYCYGYGEKPAWMLSKGNWQQVLDSDEAKAIRKGAERAYTRRRQRRLHAGPASEAVSVLVQDLGEPAQPHAPSDMVTSPDRTWSNCAQTLRDCDYSPDYQSVQTFLEVIFPLQWGFFNLHRQPSRRWLFDMIVASEPLYHASCGLRISFESGVQSGDTSGRCQVTPAVRSSRMLAMRGLQPYLADIGQDPLNDTLLRKATQAIGVILLLSSLEVFGETEGAWEVHQNAAGSVLDLIEANLAPATKAAGDIGPIGELLASPTPSFEIRALDFFVVTYVWTDIFAEATHGETYSKPRKFDYIPLLQSNLIDARSIMGCRNSVMTAIKEVSMFAASLEQKQKDDAVDAGIALASHIQALIQEATCSFDVSSKGPEADSKWVTLLHAHAALVYLHTVAAHASLDLGFDMQETVLACVELLEALPYRLFIRVCWPFTVTGCMVEEAHQPRFRAMLERVEAAGHVLGFTWKGLMVMEECWRLRRSKPESLWCWRTTVKHMQARILLI</sequence>
<keyword evidence="5" id="KW-0804">Transcription</keyword>
<evidence type="ECO:0000256" key="4">
    <source>
        <dbReference type="ARBA" id="ARBA00023125"/>
    </source>
</evidence>
<gene>
    <name evidence="8" type="ORF">E0L32_001169</name>
</gene>
<dbReference type="PROSITE" id="PS00463">
    <property type="entry name" value="ZN2_CY6_FUNGAL_1"/>
    <property type="match status" value="1"/>
</dbReference>
<dbReference type="PANTHER" id="PTHR37534">
    <property type="entry name" value="TRANSCRIPTIONAL ACTIVATOR PROTEIN UGA3"/>
    <property type="match status" value="1"/>
</dbReference>
<evidence type="ECO:0000256" key="1">
    <source>
        <dbReference type="ARBA" id="ARBA00004123"/>
    </source>
</evidence>
<name>A0A507B2Q4_9PEZI</name>
<accession>A0A507B2Q4</accession>
<dbReference type="PANTHER" id="PTHR37534:SF26">
    <property type="entry name" value="TRANSCRIPTION FACTOR, PUTATIVE-RELATED"/>
    <property type="match status" value="1"/>
</dbReference>